<keyword evidence="12" id="KW-0732">Signal</keyword>
<dbReference type="GO" id="GO:0009279">
    <property type="term" value="C:cell outer membrane"/>
    <property type="evidence" value="ECO:0007669"/>
    <property type="project" value="UniProtKB-SubCell"/>
</dbReference>
<evidence type="ECO:0000256" key="4">
    <source>
        <dbReference type="ARBA" id="ARBA00022496"/>
    </source>
</evidence>
<keyword evidence="4" id="KW-0410">Iron transport</keyword>
<dbReference type="Pfam" id="PF07715">
    <property type="entry name" value="Plug"/>
    <property type="match status" value="1"/>
</dbReference>
<evidence type="ECO:0000313" key="16">
    <source>
        <dbReference type="EMBL" id="RGK63977.1"/>
    </source>
</evidence>
<evidence type="ECO:0000256" key="8">
    <source>
        <dbReference type="ARBA" id="ARBA00023136"/>
    </source>
</evidence>
<dbReference type="InterPro" id="IPR023996">
    <property type="entry name" value="TonB-dep_OMP_SusC/RagA"/>
</dbReference>
<dbReference type="InterPro" id="IPR037066">
    <property type="entry name" value="Plug_dom_sf"/>
</dbReference>
<keyword evidence="14" id="KW-0675">Receptor</keyword>
<dbReference type="InterPro" id="IPR012910">
    <property type="entry name" value="Plug_dom"/>
</dbReference>
<evidence type="ECO:0000256" key="12">
    <source>
        <dbReference type="SAM" id="SignalP"/>
    </source>
</evidence>
<dbReference type="NCBIfam" id="TIGR04057">
    <property type="entry name" value="SusC_RagA_signa"/>
    <property type="match status" value="1"/>
</dbReference>
<reference evidence="18 19" key="1">
    <citation type="submission" date="2018-08" db="EMBL/GenBank/DDBJ databases">
        <title>A genome reference for cultivated species of the human gut microbiota.</title>
        <authorList>
            <person name="Zou Y."/>
            <person name="Xue W."/>
            <person name="Luo G."/>
        </authorList>
    </citation>
    <scope>NUCLEOTIDE SEQUENCE [LARGE SCALE GENOMIC DNA]</scope>
    <source>
        <strain evidence="17 19">AF38-2</strain>
        <strain evidence="16 18">TF10-34</strain>
    </source>
</reference>
<evidence type="ECO:0000256" key="1">
    <source>
        <dbReference type="ARBA" id="ARBA00004571"/>
    </source>
</evidence>
<dbReference type="SUPFAM" id="SSF49464">
    <property type="entry name" value="Carboxypeptidase regulatory domain-like"/>
    <property type="match status" value="1"/>
</dbReference>
<keyword evidence="5 10" id="KW-0812">Transmembrane</keyword>
<feature type="chain" id="PRO_5033374954" evidence="12">
    <location>
        <begin position="41"/>
        <end position="1186"/>
    </location>
</feature>
<protein>
    <submittedName>
        <fullName evidence="16">SusC/RagA family TonB-linked outer membrane protein</fullName>
    </submittedName>
    <submittedName>
        <fullName evidence="14">TonB-dependent receptor</fullName>
    </submittedName>
</protein>
<dbReference type="EMBL" id="QROO01000030">
    <property type="protein sequence ID" value="RHL34136.1"/>
    <property type="molecule type" value="Genomic_DNA"/>
</dbReference>
<evidence type="ECO:0000313" key="21">
    <source>
        <dbReference type="Proteomes" id="UP000474077"/>
    </source>
</evidence>
<evidence type="ECO:0000256" key="7">
    <source>
        <dbReference type="ARBA" id="ARBA00023077"/>
    </source>
</evidence>
<evidence type="ECO:0000313" key="20">
    <source>
        <dbReference type="Proteomes" id="UP000434604"/>
    </source>
</evidence>
<dbReference type="Pfam" id="PF00593">
    <property type="entry name" value="TonB_dep_Rec_b-barrel"/>
    <property type="match status" value="1"/>
</dbReference>
<accession>A0A3E4NID9</accession>
<proteinExistence type="inferred from homology"/>
<evidence type="ECO:0000313" key="14">
    <source>
        <dbReference type="EMBL" id="KAB6087081.1"/>
    </source>
</evidence>
<dbReference type="FunFam" id="2.170.130.10:FF:000003">
    <property type="entry name" value="SusC/RagA family TonB-linked outer membrane protein"/>
    <property type="match status" value="1"/>
</dbReference>
<evidence type="ECO:0000313" key="17">
    <source>
        <dbReference type="EMBL" id="RHL34136.1"/>
    </source>
</evidence>
<gene>
    <name evidence="17" type="ORF">DW027_19730</name>
    <name evidence="16" type="ORF">DXD03_08990</name>
    <name evidence="15" type="ORF">GA398_04170</name>
    <name evidence="14" type="ORF">GA560_00200</name>
</gene>
<evidence type="ECO:0000256" key="10">
    <source>
        <dbReference type="PROSITE-ProRule" id="PRU01360"/>
    </source>
</evidence>
<feature type="domain" description="Secretin/TonB short N-terminal" evidence="13">
    <location>
        <begin position="72"/>
        <end position="122"/>
    </location>
</feature>
<dbReference type="EMBL" id="QSQU01000010">
    <property type="protein sequence ID" value="RGK63977.1"/>
    <property type="molecule type" value="Genomic_DNA"/>
</dbReference>
<keyword evidence="3 10" id="KW-1134">Transmembrane beta strand</keyword>
<dbReference type="InterPro" id="IPR023997">
    <property type="entry name" value="TonB-dep_OMP_SusC/RagA_CS"/>
</dbReference>
<dbReference type="Gene3D" id="2.170.130.10">
    <property type="entry name" value="TonB-dependent receptor, plug domain"/>
    <property type="match status" value="1"/>
</dbReference>
<dbReference type="Proteomes" id="UP000261210">
    <property type="component" value="Unassembled WGS sequence"/>
</dbReference>
<evidence type="ECO:0000313" key="18">
    <source>
        <dbReference type="Proteomes" id="UP000261210"/>
    </source>
</evidence>
<evidence type="ECO:0000313" key="19">
    <source>
        <dbReference type="Proteomes" id="UP000284495"/>
    </source>
</evidence>
<evidence type="ECO:0000259" key="13">
    <source>
        <dbReference type="SMART" id="SM00965"/>
    </source>
</evidence>
<reference evidence="20 21" key="2">
    <citation type="journal article" date="2019" name="Nat. Med.">
        <title>A library of human gut bacterial isolates paired with longitudinal multiomics data enables mechanistic microbiome research.</title>
        <authorList>
            <person name="Poyet M."/>
            <person name="Groussin M."/>
            <person name="Gibbons S.M."/>
            <person name="Avila-Pacheco J."/>
            <person name="Jiang X."/>
            <person name="Kearney S.M."/>
            <person name="Perrotta A.R."/>
            <person name="Berdy B."/>
            <person name="Zhao S."/>
            <person name="Lieberman T.D."/>
            <person name="Swanson P.K."/>
            <person name="Smith M."/>
            <person name="Roesemann S."/>
            <person name="Alexander J.E."/>
            <person name="Rich S.A."/>
            <person name="Livny J."/>
            <person name="Vlamakis H."/>
            <person name="Clish C."/>
            <person name="Bullock K."/>
            <person name="Deik A."/>
            <person name="Scott J."/>
            <person name="Pierce K.A."/>
            <person name="Xavier R.J."/>
            <person name="Alm E.J."/>
        </authorList>
    </citation>
    <scope>NUCLEOTIDE SEQUENCE [LARGE SCALE GENOMIC DNA]</scope>
    <source>
        <strain evidence="15 20">BIOML-A58</strain>
        <strain evidence="14 21">BIOML-A73</strain>
    </source>
</reference>
<keyword evidence="2 10" id="KW-0813">Transport</keyword>
<keyword evidence="9 10" id="KW-0998">Cell outer membrane</keyword>
<dbReference type="GO" id="GO:0006826">
    <property type="term" value="P:iron ion transport"/>
    <property type="evidence" value="ECO:0007669"/>
    <property type="project" value="UniProtKB-KW"/>
</dbReference>
<evidence type="ECO:0000256" key="3">
    <source>
        <dbReference type="ARBA" id="ARBA00022452"/>
    </source>
</evidence>
<dbReference type="InterPro" id="IPR039426">
    <property type="entry name" value="TonB-dep_rcpt-like"/>
</dbReference>
<name>A0A3E4NID9_9BACE</name>
<dbReference type="AlphaFoldDB" id="A0A3E4NID9"/>
<keyword evidence="8 10" id="KW-0472">Membrane</keyword>
<keyword evidence="7 11" id="KW-0798">TonB box</keyword>
<comment type="caution">
    <text evidence="16">The sequence shown here is derived from an EMBL/GenBank/DDBJ whole genome shotgun (WGS) entry which is preliminary data.</text>
</comment>
<comment type="similarity">
    <text evidence="10 11">Belongs to the TonB-dependent receptor family.</text>
</comment>
<dbReference type="Pfam" id="PF07660">
    <property type="entry name" value="STN"/>
    <property type="match status" value="1"/>
</dbReference>
<evidence type="ECO:0000256" key="9">
    <source>
        <dbReference type="ARBA" id="ARBA00023237"/>
    </source>
</evidence>
<dbReference type="NCBIfam" id="TIGR04056">
    <property type="entry name" value="OMP_RagA_SusC"/>
    <property type="match status" value="1"/>
</dbReference>
<dbReference type="EMBL" id="WDER01000001">
    <property type="protein sequence ID" value="KAB6087081.1"/>
    <property type="molecule type" value="Genomic_DNA"/>
</dbReference>
<dbReference type="InterPro" id="IPR036942">
    <property type="entry name" value="Beta-barrel_TonB_sf"/>
</dbReference>
<dbReference type="EMBL" id="WDED01000004">
    <property type="protein sequence ID" value="KAB6149439.1"/>
    <property type="molecule type" value="Genomic_DNA"/>
</dbReference>
<sequence length="1186" mass="134314">MKNISLLDFYCKKNPNSKQLFRIMRTSIFLLLFCSFSLMAKNANSQNAKVTINKQDVRLESILSEIESQTNYLFIYKKNVDVNLHKSISVKARPVSEVLSILLHESPIIYKIEGNHIILTKKEITQTPTIKKITGVVTDRAGEPLIGVTITVKGISQGSITDINGKFSLSADIGDVLQFSYIGYIPQTIKLKNLNSLKVFLVEDVKTLDEVVVVGYGSQKRTNLTGAISTVTSQELVDRPASSVTHMLQGRVPGLNITTSSGVPGNTASFNIRGTNSINGGSPLVLVDGVEGDLDRVNPNDIESISVIKDASAAAIYGGRASFGVILVTTKSGSSDGKVQISYSGRVGWTEPTTSTDYENRGYYHVSLVDQFYIPNNGRRYTSYTEEDMKELWERRNDKTEDPARPWTVLDKRNGQNVYLYYANTDWWQYLFKDKKPLQSHNISISGGTNKLKFYLSAGYNSEEGMYRRNTDKFRRINFHSRISADITDWLNISNNTEFFNSNYTYPGLGGINSNISQAQNHGLASFPTQNPDGTSLYTTSLTDYAIMDGLLVILDSEGFRNKTRKDNFKTTTELTLKPLKGLEIKANLTYMLYNQYDIRRQSNGTYSKYPGETSILNTGNFQNQMFEQFAPNEYWATNVFATYQGSVSNKHNYKVTGGFNYETRYNKTVRSTGYNLLSDVLDDFNLIGVDPATNQKRMEVTGGQNEYKLAGFFGRINYDYKGIYLLELSGRYDGTSRFASGHRWGFFPSMSVGWRVSEEKFFSNMKDWCNNLKFRYSFGSLGNQQVGYYDYIRTISIGTTGYLFGGARPSYADISAPSADNLTWETVQQHNAGVDMTFLDNRLTFTGEYYIRDTKDMLTAGITLPAVYGTSAPKMNSADMRTKGYELSVAWRDQFKLGNKPFSYQLSFTFSDYISEITKFDNPDKLLAKTYYEGMRIGEIWGYRVDGFFATDEEAKNYEVDQRSVNTTINSSSGEYRGVRAGDLKYRDLDGNKTISIGENRVGSSGDREILGNSSPRYQYGTNLAFQWYGFDFNIFFQGIGHIDWYPGREAQAFWGYYNRPYGTFIPKDFQKLCWSEDNPNAYFPRPRTAVALTENSELSTVNDRYLQNIGYCRLKNLTIGYSLPKFLTNKIGLDLVRLYFSGENLAYWSPIKTDYVDPEQARQGGTLKVYPWQKSFTFGVNINF</sequence>
<evidence type="ECO:0000313" key="15">
    <source>
        <dbReference type="EMBL" id="KAB6149439.1"/>
    </source>
</evidence>
<dbReference type="Gene3D" id="2.60.40.1120">
    <property type="entry name" value="Carboxypeptidase-like, regulatory domain"/>
    <property type="match status" value="1"/>
</dbReference>
<evidence type="ECO:0000256" key="2">
    <source>
        <dbReference type="ARBA" id="ARBA00022448"/>
    </source>
</evidence>
<evidence type="ECO:0000256" key="6">
    <source>
        <dbReference type="ARBA" id="ARBA00023004"/>
    </source>
</evidence>
<dbReference type="RefSeq" id="WP_049701586.1">
    <property type="nucleotide sequence ID" value="NZ_JAASHA010000003.1"/>
</dbReference>
<dbReference type="Proteomes" id="UP000434604">
    <property type="component" value="Unassembled WGS sequence"/>
</dbReference>
<feature type="signal peptide" evidence="12">
    <location>
        <begin position="1"/>
        <end position="40"/>
    </location>
</feature>
<dbReference type="PROSITE" id="PS52016">
    <property type="entry name" value="TONB_DEPENDENT_REC_3"/>
    <property type="match status" value="1"/>
</dbReference>
<keyword evidence="6" id="KW-0408">Iron</keyword>
<dbReference type="SMART" id="SM00965">
    <property type="entry name" value="STN"/>
    <property type="match status" value="1"/>
</dbReference>
<comment type="subcellular location">
    <subcellularLocation>
        <location evidence="1 10">Cell outer membrane</location>
        <topology evidence="1 10">Multi-pass membrane protein</topology>
    </subcellularLocation>
</comment>
<dbReference type="InterPro" id="IPR011662">
    <property type="entry name" value="Secretin/TonB_short_N"/>
</dbReference>
<dbReference type="Proteomes" id="UP000284495">
    <property type="component" value="Unassembled WGS sequence"/>
</dbReference>
<dbReference type="InterPro" id="IPR008969">
    <property type="entry name" value="CarboxyPept-like_regulatory"/>
</dbReference>
<evidence type="ECO:0000256" key="11">
    <source>
        <dbReference type="RuleBase" id="RU003357"/>
    </source>
</evidence>
<dbReference type="InterPro" id="IPR000531">
    <property type="entry name" value="Beta-barrel_TonB"/>
</dbReference>
<evidence type="ECO:0000256" key="5">
    <source>
        <dbReference type="ARBA" id="ARBA00022692"/>
    </source>
</evidence>
<dbReference type="FunFam" id="2.60.40.1120:FF:000003">
    <property type="entry name" value="Outer membrane protein Omp121"/>
    <property type="match status" value="1"/>
</dbReference>
<dbReference type="Gene3D" id="2.40.170.20">
    <property type="entry name" value="TonB-dependent receptor, beta-barrel domain"/>
    <property type="match status" value="1"/>
</dbReference>
<dbReference type="Pfam" id="PF13715">
    <property type="entry name" value="CarbopepD_reg_2"/>
    <property type="match status" value="1"/>
</dbReference>
<dbReference type="SUPFAM" id="SSF56935">
    <property type="entry name" value="Porins"/>
    <property type="match status" value="1"/>
</dbReference>
<keyword evidence="4" id="KW-0406">Ion transport</keyword>
<dbReference type="Proteomes" id="UP000474077">
    <property type="component" value="Unassembled WGS sequence"/>
</dbReference>
<organism evidence="16 18">
    <name type="scientific">Bacteroides xylanisolvens</name>
    <dbReference type="NCBI Taxonomy" id="371601"/>
    <lineage>
        <taxon>Bacteria</taxon>
        <taxon>Pseudomonadati</taxon>
        <taxon>Bacteroidota</taxon>
        <taxon>Bacteroidia</taxon>
        <taxon>Bacteroidales</taxon>
        <taxon>Bacteroidaceae</taxon>
        <taxon>Bacteroides</taxon>
    </lineage>
</organism>